<dbReference type="InterPro" id="IPR036390">
    <property type="entry name" value="WH_DNA-bd_sf"/>
</dbReference>
<proteinExistence type="predicted"/>
<gene>
    <name evidence="5" type="ORF">A2401_01100</name>
</gene>
<name>A0A1G2JDZ1_9BACT</name>
<dbReference type="GO" id="GO:0003677">
    <property type="term" value="F:DNA binding"/>
    <property type="evidence" value="ECO:0007669"/>
    <property type="project" value="UniProtKB-KW"/>
</dbReference>
<dbReference type="Pfam" id="PF01022">
    <property type="entry name" value="HTH_5"/>
    <property type="match status" value="1"/>
</dbReference>
<dbReference type="InterPro" id="IPR036388">
    <property type="entry name" value="WH-like_DNA-bd_sf"/>
</dbReference>
<dbReference type="InterPro" id="IPR051011">
    <property type="entry name" value="Metal_resp_trans_reg"/>
</dbReference>
<keyword evidence="2" id="KW-0238">DNA-binding</keyword>
<reference evidence="5 6" key="1">
    <citation type="journal article" date="2016" name="Nat. Commun.">
        <title>Thousands of microbial genomes shed light on interconnected biogeochemical processes in an aquifer system.</title>
        <authorList>
            <person name="Anantharaman K."/>
            <person name="Brown C.T."/>
            <person name="Hug L.A."/>
            <person name="Sharon I."/>
            <person name="Castelle C.J."/>
            <person name="Probst A.J."/>
            <person name="Thomas B.C."/>
            <person name="Singh A."/>
            <person name="Wilkins M.J."/>
            <person name="Karaoz U."/>
            <person name="Brodie E.L."/>
            <person name="Williams K.H."/>
            <person name="Hubbard S.S."/>
            <person name="Banfield J.F."/>
        </authorList>
    </citation>
    <scope>NUCLEOTIDE SEQUENCE [LARGE SCALE GENOMIC DNA]</scope>
</reference>
<evidence type="ECO:0000256" key="3">
    <source>
        <dbReference type="ARBA" id="ARBA00023163"/>
    </source>
</evidence>
<keyword evidence="1" id="KW-0805">Transcription regulation</keyword>
<evidence type="ECO:0000313" key="5">
    <source>
        <dbReference type="EMBL" id="OGZ84630.1"/>
    </source>
</evidence>
<feature type="domain" description="HTH arsR-type" evidence="4">
    <location>
        <begin position="1"/>
        <end position="88"/>
    </location>
</feature>
<dbReference type="NCBIfam" id="NF033788">
    <property type="entry name" value="HTH_metalloreg"/>
    <property type="match status" value="1"/>
</dbReference>
<dbReference type="EMBL" id="MHPP01000014">
    <property type="protein sequence ID" value="OGZ84630.1"/>
    <property type="molecule type" value="Genomic_DNA"/>
</dbReference>
<evidence type="ECO:0000313" key="6">
    <source>
        <dbReference type="Proteomes" id="UP000177751"/>
    </source>
</evidence>
<protein>
    <recommendedName>
        <fullName evidence="4">HTH arsR-type domain-containing protein</fullName>
    </recommendedName>
</protein>
<dbReference type="PANTHER" id="PTHR43132:SF9">
    <property type="entry name" value="ARSR FAMILY TRANSCRIPTIONAL REGULATORY PROTEIN"/>
    <property type="match status" value="1"/>
</dbReference>
<organism evidence="5 6">
    <name type="scientific">Candidatus Staskawiczbacteria bacterium RIFOXYC1_FULL_38_18</name>
    <dbReference type="NCBI Taxonomy" id="1802229"/>
    <lineage>
        <taxon>Bacteria</taxon>
        <taxon>Candidatus Staskawicziibacteriota</taxon>
    </lineage>
</organism>
<dbReference type="PROSITE" id="PS50987">
    <property type="entry name" value="HTH_ARSR_2"/>
    <property type="match status" value="1"/>
</dbReference>
<dbReference type="PANTHER" id="PTHR43132">
    <property type="entry name" value="ARSENICAL RESISTANCE OPERON REPRESSOR ARSR-RELATED"/>
    <property type="match status" value="1"/>
</dbReference>
<dbReference type="CDD" id="cd00090">
    <property type="entry name" value="HTH_ARSR"/>
    <property type="match status" value="1"/>
</dbReference>
<evidence type="ECO:0000256" key="2">
    <source>
        <dbReference type="ARBA" id="ARBA00023125"/>
    </source>
</evidence>
<evidence type="ECO:0000259" key="4">
    <source>
        <dbReference type="PROSITE" id="PS50987"/>
    </source>
</evidence>
<dbReference type="AlphaFoldDB" id="A0A1G2JDZ1"/>
<accession>A0A1G2JDZ1</accession>
<dbReference type="SUPFAM" id="SSF46785">
    <property type="entry name" value="Winged helix' DNA-binding domain"/>
    <property type="match status" value="1"/>
</dbReference>
<dbReference type="InterPro" id="IPR001845">
    <property type="entry name" value="HTH_ArsR_DNA-bd_dom"/>
</dbReference>
<dbReference type="SMART" id="SM00418">
    <property type="entry name" value="HTH_ARSR"/>
    <property type="match status" value="1"/>
</dbReference>
<dbReference type="InterPro" id="IPR011991">
    <property type="entry name" value="ArsR-like_HTH"/>
</dbReference>
<dbReference type="Gene3D" id="1.10.10.10">
    <property type="entry name" value="Winged helix-like DNA-binding domain superfamily/Winged helix DNA-binding domain"/>
    <property type="match status" value="1"/>
</dbReference>
<dbReference type="Proteomes" id="UP000177751">
    <property type="component" value="Unassembled WGS sequence"/>
</dbReference>
<dbReference type="GO" id="GO:0003700">
    <property type="term" value="F:DNA-binding transcription factor activity"/>
    <property type="evidence" value="ECO:0007669"/>
    <property type="project" value="InterPro"/>
</dbReference>
<sequence>MEDKDLIKILKAVANENRFIILKCLCKSKELSVGDLAEMTKSPFRSVSSDISVLRKANLVQTRNHCSNRLYSINNSSFLKGLFQYFLE</sequence>
<keyword evidence="3" id="KW-0804">Transcription</keyword>
<comment type="caution">
    <text evidence="5">The sequence shown here is derived from an EMBL/GenBank/DDBJ whole genome shotgun (WGS) entry which is preliminary data.</text>
</comment>
<dbReference type="STRING" id="1802229.A2401_01100"/>
<dbReference type="PRINTS" id="PR00778">
    <property type="entry name" value="HTHARSR"/>
</dbReference>
<evidence type="ECO:0000256" key="1">
    <source>
        <dbReference type="ARBA" id="ARBA00023015"/>
    </source>
</evidence>